<name>A0A1J1HWB9_9DIPT</name>
<gene>
    <name evidence="1" type="ORF">CLUMA_CG005954</name>
</gene>
<dbReference type="AlphaFoldDB" id="A0A1J1HWB9"/>
<accession>A0A1J1HWB9</accession>
<sequence length="449" mass="51589">MKINAKRIPGIVKQDRCRKPMITKQHIQAEFLAKHNKRKLEEVNAKNVRKNSEKKESLNFIVKDKVNPCQPKRKRDKEPYINLSDSFFKSFSGPELSIFKIPKEPLKNKATEPSNSVAQTTNTTMLSVRTEAFKPNIASTPLDKIQPLISDPDDFIGVSREMLVNSKDAPTKPEKNENVQSKKINFFNFIDKTAQWINEQCFSHIPDPINEIYEKQKYNEALSPIADSLFELSPQVSDYSQHKAHQKTKNELPIPVFYDTNDKPIEESDDIKNDTLNLFGTSVETRKENSCIQNDLEELFSKDISFFNSPPSSQDLSFESCSSTRKLFESPENSTIFATPGSVFKFEDDDPFKFSPDSTFDNFFDLHSNIPKLDNTFAIFRSPPEQRKSQFRSQRLEKEKSIEAAKDSSLSTYKWTPNIENVTLTEQSISSADFPFSPRNILKNSFKLF</sequence>
<protein>
    <submittedName>
        <fullName evidence="1">CLUMA_CG005954, isoform A</fullName>
    </submittedName>
</protein>
<dbReference type="Proteomes" id="UP000183832">
    <property type="component" value="Unassembled WGS sequence"/>
</dbReference>
<dbReference type="EMBL" id="CVRI01000026">
    <property type="protein sequence ID" value="CRK92360.1"/>
    <property type="molecule type" value="Genomic_DNA"/>
</dbReference>
<keyword evidence="2" id="KW-1185">Reference proteome</keyword>
<evidence type="ECO:0000313" key="2">
    <source>
        <dbReference type="Proteomes" id="UP000183832"/>
    </source>
</evidence>
<organism evidence="1 2">
    <name type="scientific">Clunio marinus</name>
    <dbReference type="NCBI Taxonomy" id="568069"/>
    <lineage>
        <taxon>Eukaryota</taxon>
        <taxon>Metazoa</taxon>
        <taxon>Ecdysozoa</taxon>
        <taxon>Arthropoda</taxon>
        <taxon>Hexapoda</taxon>
        <taxon>Insecta</taxon>
        <taxon>Pterygota</taxon>
        <taxon>Neoptera</taxon>
        <taxon>Endopterygota</taxon>
        <taxon>Diptera</taxon>
        <taxon>Nematocera</taxon>
        <taxon>Chironomoidea</taxon>
        <taxon>Chironomidae</taxon>
        <taxon>Clunio</taxon>
    </lineage>
</organism>
<reference evidence="1 2" key="1">
    <citation type="submission" date="2015-04" db="EMBL/GenBank/DDBJ databases">
        <authorList>
            <person name="Syromyatnikov M.Y."/>
            <person name="Popov V.N."/>
        </authorList>
    </citation>
    <scope>NUCLEOTIDE SEQUENCE [LARGE SCALE GENOMIC DNA]</scope>
</reference>
<evidence type="ECO:0000313" key="1">
    <source>
        <dbReference type="EMBL" id="CRK92360.1"/>
    </source>
</evidence>
<proteinExistence type="predicted"/>